<name>A0A447PUW7_SALET</name>
<protein>
    <submittedName>
        <fullName evidence="1">Cellulose synthase operon protein C</fullName>
    </submittedName>
</protein>
<proteinExistence type="predicted"/>
<dbReference type="InterPro" id="IPR011990">
    <property type="entry name" value="TPR-like_helical_dom_sf"/>
</dbReference>
<organism evidence="1 2">
    <name type="scientific">Salmonella enterica I</name>
    <dbReference type="NCBI Taxonomy" id="59201"/>
    <lineage>
        <taxon>Bacteria</taxon>
        <taxon>Pseudomonadati</taxon>
        <taxon>Pseudomonadota</taxon>
        <taxon>Gammaproteobacteria</taxon>
        <taxon>Enterobacterales</taxon>
        <taxon>Enterobacteriaceae</taxon>
        <taxon>Salmonella</taxon>
    </lineage>
</organism>
<dbReference type="Gene3D" id="1.25.40.10">
    <property type="entry name" value="Tetratricopeptide repeat domain"/>
    <property type="match status" value="2"/>
</dbReference>
<evidence type="ECO:0000313" key="2">
    <source>
        <dbReference type="Proteomes" id="UP000277214"/>
    </source>
</evidence>
<sequence length="334" mass="37155">MAKLPARRHEAINQLQKINAVSPGNNALQNALAQLLFASGRRDEGFAVLKQMAKSSTGRSAASAIWYQQIKDLPVSDASVKALQDYLTQFSEGDSVSAARAQLSEQQKQLADPAFRARSQGIAAVNAGEGGNAIAQLQQAVERPAGRQRGGRRAWAGILTAWRSRRAVAQFEKALAMAPHSSSRDKWESLLKVNRYWLLIQQGDAALKANNLAQAERFYQQARAVDNTTATRCWGWGMWRMARKDNAAAERYYQQTLRMDSGNTNAVRGLANLYRQQSPQKPPRLSLLFPPASGAVSTISNAVWKMTVWRSRRKRWKARANGRRPQNCTVVGWH</sequence>
<gene>
    <name evidence="1" type="primary">bcsC_2</name>
    <name evidence="1" type="ORF">NCTC8272_04673</name>
</gene>
<reference evidence="1 2" key="1">
    <citation type="submission" date="2018-12" db="EMBL/GenBank/DDBJ databases">
        <authorList>
            <consortium name="Pathogen Informatics"/>
        </authorList>
    </citation>
    <scope>NUCLEOTIDE SEQUENCE [LARGE SCALE GENOMIC DNA]</scope>
    <source>
        <strain evidence="1 2">NCTC8272</strain>
    </source>
</reference>
<accession>A0A447PUW7</accession>
<evidence type="ECO:0000313" key="1">
    <source>
        <dbReference type="EMBL" id="VEA42905.1"/>
    </source>
</evidence>
<dbReference type="SUPFAM" id="SSF48452">
    <property type="entry name" value="TPR-like"/>
    <property type="match status" value="2"/>
</dbReference>
<dbReference type="Proteomes" id="UP000277214">
    <property type="component" value="Chromosome 1"/>
</dbReference>
<dbReference type="EMBL" id="LR134149">
    <property type="protein sequence ID" value="VEA42905.1"/>
    <property type="molecule type" value="Genomic_DNA"/>
</dbReference>
<dbReference type="AlphaFoldDB" id="A0A447PUW7"/>